<protein>
    <recommendedName>
        <fullName evidence="3">TetR family transcriptional regulator</fullName>
    </recommendedName>
</protein>
<dbReference type="RefSeq" id="WP_165121142.1">
    <property type="nucleotide sequence ID" value="NZ_JAAKZG010000019.1"/>
</dbReference>
<sequence length="112" mass="12326">MRACALRGCSVGRRHGQARPGEANANPSAISYHFGSQEKRIIAVAHRVYRRLIAECHVLLQKAVARRMPAPPYLEKVIAALIGPSVRWSLDPASSYAVLTHFTHMAQRGNAL</sequence>
<dbReference type="Proteomes" id="UP000481252">
    <property type="component" value="Unassembled WGS sequence"/>
</dbReference>
<reference evidence="1 2" key="1">
    <citation type="submission" date="2020-02" db="EMBL/GenBank/DDBJ databases">
        <title>Genome sequence of the type strain CGMCC 1.15528 of Mesorhizobium zhangyense.</title>
        <authorList>
            <person name="Gao J."/>
            <person name="Sun J."/>
        </authorList>
    </citation>
    <scope>NUCLEOTIDE SEQUENCE [LARGE SCALE GENOMIC DNA]</scope>
    <source>
        <strain evidence="1 2">CGMCC 1.15528</strain>
    </source>
</reference>
<accession>A0A7C9VAQ4</accession>
<evidence type="ECO:0000313" key="2">
    <source>
        <dbReference type="Proteomes" id="UP000481252"/>
    </source>
</evidence>
<dbReference type="EMBL" id="JAAKZG010000019">
    <property type="protein sequence ID" value="NGN44764.1"/>
    <property type="molecule type" value="Genomic_DNA"/>
</dbReference>
<gene>
    <name evidence="1" type="ORF">G6N74_27280</name>
</gene>
<evidence type="ECO:0008006" key="3">
    <source>
        <dbReference type="Google" id="ProtNLM"/>
    </source>
</evidence>
<dbReference type="Gene3D" id="1.10.357.10">
    <property type="entry name" value="Tetracycline Repressor, domain 2"/>
    <property type="match status" value="1"/>
</dbReference>
<evidence type="ECO:0000313" key="1">
    <source>
        <dbReference type="EMBL" id="NGN44764.1"/>
    </source>
</evidence>
<dbReference type="AlphaFoldDB" id="A0A7C9VAQ4"/>
<organism evidence="1 2">
    <name type="scientific">Mesorhizobium zhangyense</name>
    <dbReference type="NCBI Taxonomy" id="1776730"/>
    <lineage>
        <taxon>Bacteria</taxon>
        <taxon>Pseudomonadati</taxon>
        <taxon>Pseudomonadota</taxon>
        <taxon>Alphaproteobacteria</taxon>
        <taxon>Hyphomicrobiales</taxon>
        <taxon>Phyllobacteriaceae</taxon>
        <taxon>Mesorhizobium</taxon>
    </lineage>
</organism>
<comment type="caution">
    <text evidence="1">The sequence shown here is derived from an EMBL/GenBank/DDBJ whole genome shotgun (WGS) entry which is preliminary data.</text>
</comment>
<keyword evidence="2" id="KW-1185">Reference proteome</keyword>
<name>A0A7C9VAQ4_9HYPH</name>
<proteinExistence type="predicted"/>